<dbReference type="OrthoDB" id="622550at2"/>
<evidence type="ECO:0000259" key="3">
    <source>
        <dbReference type="Pfam" id="PF04734"/>
    </source>
</evidence>
<evidence type="ECO:0000313" key="4">
    <source>
        <dbReference type="EMBL" id="KLV26540.1"/>
    </source>
</evidence>
<gene>
    <name evidence="4" type="ORF">ABW02_10570</name>
</gene>
<feature type="domain" description="Neutral/alkaline non-lysosomal ceramidase N-terminal" evidence="3">
    <location>
        <begin position="6"/>
        <end position="223"/>
    </location>
</feature>
<dbReference type="GO" id="GO:0016020">
    <property type="term" value="C:membrane"/>
    <property type="evidence" value="ECO:0007669"/>
    <property type="project" value="GOC"/>
</dbReference>
<dbReference type="InterPro" id="IPR031329">
    <property type="entry name" value="NEUT/ALK_ceramidase_N"/>
</dbReference>
<protein>
    <recommendedName>
        <fullName evidence="2">Neutral ceramidase</fullName>
        <ecNumber evidence="2">3.5.1.23</ecNumber>
    </recommendedName>
</protein>
<dbReference type="AlphaFoldDB" id="A0A0J1LC93"/>
<comment type="caution">
    <text evidence="4">The sequence shown here is derived from an EMBL/GenBank/DDBJ whole genome shotgun (WGS) entry which is preliminary data.</text>
</comment>
<keyword evidence="2" id="KW-0378">Hydrolase</keyword>
<reference evidence="4 5" key="1">
    <citation type="submission" date="2015-05" db="EMBL/GenBank/DDBJ databases">
        <title>Whole genome sequence and identification of bacterial endophytes from Costus igneus.</title>
        <authorList>
            <person name="Lee Y.P."/>
            <person name="Gan H.M."/>
            <person name="Eng W."/>
            <person name="Wheatley M.S."/>
            <person name="Caraballo A."/>
            <person name="Polter S."/>
            <person name="Savka M.A."/>
            <person name="Hudson A.O."/>
        </authorList>
    </citation>
    <scope>NUCLEOTIDE SEQUENCE [LARGE SCALE GENOMIC DNA]</scope>
    <source>
        <strain evidence="4 5">RIT379</strain>
    </source>
</reference>
<dbReference type="GO" id="GO:0042759">
    <property type="term" value="P:long-chain fatty acid biosynthetic process"/>
    <property type="evidence" value="ECO:0007669"/>
    <property type="project" value="TreeGrafter"/>
</dbReference>
<dbReference type="PANTHER" id="PTHR12670:SF1">
    <property type="entry name" value="NEUTRAL CERAMIDASE"/>
    <property type="match status" value="1"/>
</dbReference>
<sequence>MNIYCGSAKVDITPTESKLLAGYMATRQSKGIHDPIYARIVAIRSQQTFIILVSLDLICIDQNYTVELRKKISDQTNVSKECIFLHATHTHSGPGGTIQETSPIWRAFPDLWMPYDRILVNEQHKKIVEAVKLALENLEECKVSICEGEVSGIAANRISSEIEYSSILKVIEFEYCRTNKKIIVYHFACHPTIMNRNNLLISADFPGVTSSNLENENNVEIALFINGPSGDISTRFTRKEASFYEVRRVGTVLSAAVLELLTHKKQIKVDTISSKIEKVDLALRNIEDSAQLQHKLHELKQRHKIQRVTAGNNCAYLRKIESEIEGVSALIKKSGALENSLTISTEIQVLKLGEILFVSIPGEIFNETGTEITNNYNGVPVFIAGNTNDYIGYIVPEGYYASDSYEAYMTLLEKGSSEKIRDTILYMMDQL</sequence>
<comment type="catalytic activity">
    <reaction evidence="2">
        <text>an N-acylsphing-4-enine + H2O = sphing-4-enine + a fatty acid</text>
        <dbReference type="Rhea" id="RHEA:20856"/>
        <dbReference type="ChEBI" id="CHEBI:15377"/>
        <dbReference type="ChEBI" id="CHEBI:28868"/>
        <dbReference type="ChEBI" id="CHEBI:52639"/>
        <dbReference type="ChEBI" id="CHEBI:57756"/>
        <dbReference type="EC" id="3.5.1.23"/>
    </reaction>
</comment>
<keyword evidence="2" id="KW-0443">Lipid metabolism</keyword>
<evidence type="ECO:0000256" key="1">
    <source>
        <dbReference type="PIRSR" id="PIRSR606823-2"/>
    </source>
</evidence>
<dbReference type="GO" id="GO:0005576">
    <property type="term" value="C:extracellular region"/>
    <property type="evidence" value="ECO:0007669"/>
    <property type="project" value="TreeGrafter"/>
</dbReference>
<feature type="binding site" evidence="1">
    <location>
        <position position="89"/>
    </location>
    <ligand>
        <name>Zn(2+)</name>
        <dbReference type="ChEBI" id="CHEBI:29105"/>
    </ligand>
</feature>
<keyword evidence="2" id="KW-0746">Sphingolipid metabolism</keyword>
<evidence type="ECO:0000313" key="5">
    <source>
        <dbReference type="Proteomes" id="UP000036045"/>
    </source>
</evidence>
<dbReference type="EC" id="3.5.1.23" evidence="2"/>
<dbReference type="EMBL" id="LDPH01000008">
    <property type="protein sequence ID" value="KLV26540.1"/>
    <property type="molecule type" value="Genomic_DNA"/>
</dbReference>
<keyword evidence="5" id="KW-1185">Reference proteome</keyword>
<organism evidence="4 5">
    <name type="scientific">Niallia circulans</name>
    <name type="common">Bacillus circulans</name>
    <dbReference type="NCBI Taxonomy" id="1397"/>
    <lineage>
        <taxon>Bacteria</taxon>
        <taxon>Bacillati</taxon>
        <taxon>Bacillota</taxon>
        <taxon>Bacilli</taxon>
        <taxon>Bacillales</taxon>
        <taxon>Bacillaceae</taxon>
        <taxon>Niallia</taxon>
    </lineage>
</organism>
<dbReference type="GO" id="GO:0046872">
    <property type="term" value="F:metal ion binding"/>
    <property type="evidence" value="ECO:0007669"/>
    <property type="project" value="UniProtKB-KW"/>
</dbReference>
<dbReference type="GO" id="GO:0046512">
    <property type="term" value="P:sphingosine biosynthetic process"/>
    <property type="evidence" value="ECO:0007669"/>
    <property type="project" value="TreeGrafter"/>
</dbReference>
<dbReference type="RefSeq" id="WP_047941988.1">
    <property type="nucleotide sequence ID" value="NZ_LDPH01000008.1"/>
</dbReference>
<dbReference type="GO" id="GO:0046514">
    <property type="term" value="P:ceramide catabolic process"/>
    <property type="evidence" value="ECO:0007669"/>
    <property type="project" value="InterPro"/>
</dbReference>
<dbReference type="InterPro" id="IPR006823">
    <property type="entry name" value="Ceramidase_alk"/>
</dbReference>
<name>A0A0J1LC93_NIACI</name>
<keyword evidence="1" id="KW-0479">Metal-binding</keyword>
<comment type="similarity">
    <text evidence="2">Belongs to the neutral ceramidase family.</text>
</comment>
<comment type="cofactor">
    <cofactor evidence="1">
        <name>Zn(2+)</name>
        <dbReference type="ChEBI" id="CHEBI:29105"/>
    </cofactor>
    <text evidence="1">Binds 1 zinc ion per subunit.</text>
</comment>
<dbReference type="PATRIC" id="fig|1397.4.peg.5426"/>
<proteinExistence type="inferred from homology"/>
<dbReference type="Proteomes" id="UP000036045">
    <property type="component" value="Unassembled WGS sequence"/>
</dbReference>
<feature type="binding site" evidence="1">
    <location>
        <position position="190"/>
    </location>
    <ligand>
        <name>Zn(2+)</name>
        <dbReference type="ChEBI" id="CHEBI:29105"/>
    </ligand>
</feature>
<dbReference type="GO" id="GO:0017040">
    <property type="term" value="F:N-acylsphingosine amidohydrolase activity"/>
    <property type="evidence" value="ECO:0007669"/>
    <property type="project" value="UniProtKB-UniRule"/>
</dbReference>
<evidence type="ECO:0000256" key="2">
    <source>
        <dbReference type="RuleBase" id="RU366019"/>
    </source>
</evidence>
<dbReference type="Pfam" id="PF04734">
    <property type="entry name" value="Ceramidase_alk"/>
    <property type="match status" value="1"/>
</dbReference>
<dbReference type="PANTHER" id="PTHR12670">
    <property type="entry name" value="CERAMIDASE"/>
    <property type="match status" value="1"/>
</dbReference>
<keyword evidence="1" id="KW-0862">Zinc</keyword>
<accession>A0A0J1LC93</accession>